<reference evidence="2" key="1">
    <citation type="journal article" date="2019" name="Sci. Rep.">
        <title>Draft genome of Tanacetum cinerariifolium, the natural source of mosquito coil.</title>
        <authorList>
            <person name="Yamashiro T."/>
            <person name="Shiraishi A."/>
            <person name="Satake H."/>
            <person name="Nakayama K."/>
        </authorList>
    </citation>
    <scope>NUCLEOTIDE SEQUENCE</scope>
</reference>
<organism evidence="2">
    <name type="scientific">Tanacetum cinerariifolium</name>
    <name type="common">Dalmatian daisy</name>
    <name type="synonym">Chrysanthemum cinerariifolium</name>
    <dbReference type="NCBI Taxonomy" id="118510"/>
    <lineage>
        <taxon>Eukaryota</taxon>
        <taxon>Viridiplantae</taxon>
        <taxon>Streptophyta</taxon>
        <taxon>Embryophyta</taxon>
        <taxon>Tracheophyta</taxon>
        <taxon>Spermatophyta</taxon>
        <taxon>Magnoliopsida</taxon>
        <taxon>eudicotyledons</taxon>
        <taxon>Gunneridae</taxon>
        <taxon>Pentapetalae</taxon>
        <taxon>asterids</taxon>
        <taxon>campanulids</taxon>
        <taxon>Asterales</taxon>
        <taxon>Asteraceae</taxon>
        <taxon>Asteroideae</taxon>
        <taxon>Anthemideae</taxon>
        <taxon>Anthemidinae</taxon>
        <taxon>Tanacetum</taxon>
    </lineage>
</organism>
<evidence type="ECO:0000313" key="2">
    <source>
        <dbReference type="EMBL" id="GFA76641.1"/>
    </source>
</evidence>
<gene>
    <name evidence="2" type="ORF">Tci_648613</name>
</gene>
<name>A0A699K7T5_TANCI</name>
<comment type="caution">
    <text evidence="2">The sequence shown here is derived from an EMBL/GenBank/DDBJ whole genome shotgun (WGS) entry which is preliminary data.</text>
</comment>
<dbReference type="AlphaFoldDB" id="A0A699K7T5"/>
<feature type="non-terminal residue" evidence="2">
    <location>
        <position position="494"/>
    </location>
</feature>
<protein>
    <submittedName>
        <fullName evidence="2">Uncharacterized protein</fullName>
    </submittedName>
</protein>
<evidence type="ECO:0000256" key="1">
    <source>
        <dbReference type="SAM" id="MobiDB-lite"/>
    </source>
</evidence>
<dbReference type="EMBL" id="BKCJ010483843">
    <property type="protein sequence ID" value="GFA76641.1"/>
    <property type="molecule type" value="Genomic_DNA"/>
</dbReference>
<feature type="region of interest" description="Disordered" evidence="1">
    <location>
        <begin position="474"/>
        <end position="494"/>
    </location>
</feature>
<sequence length="494" mass="54539">MQGQYSGSEFSSTDIKNRKRLNSVSCSTHLRLLTADESENVIRGQERRFAVMNDVADQRLVALLEFGRHQRTDREHAQRVVHRQGSFSGVLAAIEREAVGATLALGVDVDAPHLIGKRIDQAPDLLGVVAEDAQLLAEVRVQHVLDNRLQIAVRDHRHHWPELFFVVHAHVRRDRVLGGAAAFVHHLCAFAHGVVHQPLQKAADHVFVDEEDLQRRAALAVERQGAGDGFRHCVVQVHIRQHDARVLGVQTQGGTQTVRLGVQLFQGAGRLVGADEGKHVDLAAGHERADRLASAAVDHVDDAGREAVAERLKQRTNQQHAELGRFEHHRVAHDQGRNQRGEGFVQRVVIGPHAQGDAQWHAANLAERVLLQLKAAGATVQFLERIDGVDDVIAGAVELFLRILEVLADFPHQQRDHGIALLAHQLEEGLHVMDAVGDTHGRPRALTPVVGFDGSVECGHSGVGVHQRRAAQYHGFKTGVGPQRDRAQHRRQRP</sequence>
<proteinExistence type="predicted"/>
<accession>A0A699K7T5</accession>